<evidence type="ECO:0000259" key="14">
    <source>
        <dbReference type="PROSITE" id="PS50013"/>
    </source>
</evidence>
<feature type="binding site" evidence="12">
    <location>
        <position position="291"/>
    </location>
    <ligand>
        <name>Zn(2+)</name>
        <dbReference type="ChEBI" id="CHEBI:29105"/>
        <label>3</label>
    </ligand>
</feature>
<protein>
    <recommendedName>
        <fullName evidence="11">Histone-lysine N-methyltransferase</fullName>
        <ecNumber evidence="11">2.1.1.355</ecNumber>
    </recommendedName>
</protein>
<dbReference type="Pfam" id="PF05033">
    <property type="entry name" value="Pre-SET"/>
    <property type="match status" value="1"/>
</dbReference>
<gene>
    <name evidence="17" type="primary">EIF2G</name>
    <name evidence="17" type="ORF">KI688_007000</name>
</gene>
<evidence type="ECO:0000256" key="12">
    <source>
        <dbReference type="PIRSR" id="PIRSR009343-2"/>
    </source>
</evidence>
<comment type="catalytic activity">
    <reaction evidence="11">
        <text>L-lysyl(9)-[histone H3] + 3 S-adenosyl-L-methionine = N(6),N(6),N(6)-trimethyl-L-lysyl(9)-[histone H3] + 3 S-adenosyl-L-homocysteine + 3 H(+)</text>
        <dbReference type="Rhea" id="RHEA:60276"/>
        <dbReference type="Rhea" id="RHEA-COMP:15538"/>
        <dbReference type="Rhea" id="RHEA-COMP:15546"/>
        <dbReference type="ChEBI" id="CHEBI:15378"/>
        <dbReference type="ChEBI" id="CHEBI:29969"/>
        <dbReference type="ChEBI" id="CHEBI:57856"/>
        <dbReference type="ChEBI" id="CHEBI:59789"/>
        <dbReference type="ChEBI" id="CHEBI:61961"/>
        <dbReference type="EC" id="2.1.1.355"/>
    </reaction>
</comment>
<name>A0A9P7XJS2_9FUNG</name>
<accession>A0A9P7XJS2</accession>
<dbReference type="EMBL" id="JAHRHY010000022">
    <property type="protein sequence ID" value="KAG9061849.1"/>
    <property type="molecule type" value="Genomic_DNA"/>
</dbReference>
<dbReference type="SMART" id="SM00298">
    <property type="entry name" value="CHROMO"/>
    <property type="match status" value="1"/>
</dbReference>
<evidence type="ECO:0000256" key="1">
    <source>
        <dbReference type="ARBA" id="ARBA00004123"/>
    </source>
</evidence>
<feature type="binding site" evidence="12">
    <location>
        <position position="466"/>
    </location>
    <ligand>
        <name>Zn(2+)</name>
        <dbReference type="ChEBI" id="CHEBI:29105"/>
        <label>4</label>
    </ligand>
</feature>
<evidence type="ECO:0000313" key="17">
    <source>
        <dbReference type="EMBL" id="KAG9061849.1"/>
    </source>
</evidence>
<dbReference type="InterPro" id="IPR050973">
    <property type="entry name" value="H3K9_Histone-Lys_N-MTase"/>
</dbReference>
<sequence length="479" mass="53792">MARKGSKKAKKQIPEAEATYEVNPLIVLIYLPNASGLSPGAHIESIWGYRNIEGKQEFLVKWLGYPVSDNTWEPLENLDNCSFIVNEFLVSYGICELRGRAEVSVRPQDLRPTVQDTFSSASILAAQQAAATRSALLFRPQSRTPAHRSSRSVSRSRRARNASHSPSRLEDVESIYQTRVRDRELRAFEILFKDSKGPEIIVENTVDSAGRPKHFKYINDSVYGMGVPQPDPDFILSCSCAPGECGLNDNCSCMKEAKIFNDSGAFPFESDGKVAAQANKLLWECNSKCGCGPSCTWNYSQRPRQLALKIKRFEGKGWGLVLDQRESVPPRTFVSRYVGEIITNKEAEHRSQMQDSTGTTYLFDLDYNAEKQATYSIDACKLGNETHFINHSCDPNLSVYMLKSGGNGGDENLMTLSFWSNRWIKYGDELTFDYNGKYVPEWHREFIGEASQSQGTLHPGEGTTPCHCSATNCRKWVHL</sequence>
<keyword evidence="6 11" id="KW-0949">S-adenosyl-L-methionine</keyword>
<evidence type="ECO:0000256" key="10">
    <source>
        <dbReference type="ARBA" id="ARBA00023242"/>
    </source>
</evidence>
<dbReference type="Gene3D" id="2.170.270.10">
    <property type="entry name" value="SET domain"/>
    <property type="match status" value="1"/>
</dbReference>
<comment type="similarity">
    <text evidence="11">Belongs to the class V-like SAM-binding methyltransferase superfamily. Histone-lysine methyltransferase family. Suvar3-9 subfamily.</text>
</comment>
<dbReference type="GO" id="GO:0008270">
    <property type="term" value="F:zinc ion binding"/>
    <property type="evidence" value="ECO:0007669"/>
    <property type="project" value="UniProtKB-UniRule"/>
</dbReference>
<dbReference type="InterPro" id="IPR046341">
    <property type="entry name" value="SET_dom_sf"/>
</dbReference>
<dbReference type="Proteomes" id="UP000707451">
    <property type="component" value="Unassembled WGS sequence"/>
</dbReference>
<dbReference type="CDD" id="cd00024">
    <property type="entry name" value="CD_CSD"/>
    <property type="match status" value="1"/>
</dbReference>
<dbReference type="PROSITE" id="PS50013">
    <property type="entry name" value="CHROMO_2"/>
    <property type="match status" value="1"/>
</dbReference>
<feature type="binding site" evidence="12">
    <location>
        <position position="238"/>
    </location>
    <ligand>
        <name>Zn(2+)</name>
        <dbReference type="ChEBI" id="CHEBI:29105"/>
        <label>1</label>
    </ligand>
</feature>
<dbReference type="PANTHER" id="PTHR46223">
    <property type="entry name" value="HISTONE-LYSINE N-METHYLTRANSFERASE SUV39H"/>
    <property type="match status" value="1"/>
</dbReference>
<proteinExistence type="inferred from homology"/>
<dbReference type="SUPFAM" id="SSF54160">
    <property type="entry name" value="Chromo domain-like"/>
    <property type="match status" value="1"/>
</dbReference>
<dbReference type="SUPFAM" id="SSF82199">
    <property type="entry name" value="SET domain"/>
    <property type="match status" value="1"/>
</dbReference>
<feature type="binding site" evidence="12">
    <location>
        <position position="251"/>
    </location>
    <ligand>
        <name>Zn(2+)</name>
        <dbReference type="ChEBI" id="CHEBI:29105"/>
        <label>3</label>
    </ligand>
</feature>
<feature type="binding site" evidence="12">
    <location>
        <position position="253"/>
    </location>
    <ligand>
        <name>Zn(2+)</name>
        <dbReference type="ChEBI" id="CHEBI:29105"/>
        <label>1</label>
    </ligand>
</feature>
<feature type="domain" description="Chromo" evidence="14">
    <location>
        <begin position="41"/>
        <end position="88"/>
    </location>
</feature>
<feature type="binding site" evidence="12">
    <location>
        <position position="285"/>
    </location>
    <ligand>
        <name>Zn(2+)</name>
        <dbReference type="ChEBI" id="CHEBI:29105"/>
        <label>3</label>
    </ligand>
</feature>
<keyword evidence="7 11" id="KW-0479">Metal-binding</keyword>
<evidence type="ECO:0000259" key="16">
    <source>
        <dbReference type="PROSITE" id="PS50868"/>
    </source>
</evidence>
<feature type="region of interest" description="Disordered" evidence="13">
    <location>
        <begin position="141"/>
        <end position="169"/>
    </location>
</feature>
<evidence type="ECO:0000256" key="8">
    <source>
        <dbReference type="ARBA" id="ARBA00022833"/>
    </source>
</evidence>
<keyword evidence="3" id="KW-0158">Chromosome</keyword>
<dbReference type="InterPro" id="IPR023780">
    <property type="entry name" value="Chromo_domain"/>
</dbReference>
<dbReference type="Gene3D" id="2.40.50.40">
    <property type="match status" value="1"/>
</dbReference>
<dbReference type="InterPro" id="IPR023779">
    <property type="entry name" value="Chromodomain_CS"/>
</dbReference>
<feature type="domain" description="SET" evidence="15">
    <location>
        <begin position="306"/>
        <end position="435"/>
    </location>
</feature>
<dbReference type="InterPro" id="IPR003616">
    <property type="entry name" value="Post-SET_dom"/>
</dbReference>
<keyword evidence="18" id="KW-1185">Reference proteome</keyword>
<dbReference type="PANTHER" id="PTHR46223:SF3">
    <property type="entry name" value="HISTONE-LYSINE N-METHYLTRANSFERASE SET-23"/>
    <property type="match status" value="1"/>
</dbReference>
<keyword evidence="17" id="KW-0396">Initiation factor</keyword>
<comment type="caution">
    <text evidence="17">The sequence shown here is derived from an EMBL/GenBank/DDBJ whole genome shotgun (WGS) entry which is preliminary data.</text>
</comment>
<dbReference type="InterPro" id="IPR001214">
    <property type="entry name" value="SET_dom"/>
</dbReference>
<dbReference type="GO" id="GO:0140949">
    <property type="term" value="F:histone H3K9 trimethyltransferase activity"/>
    <property type="evidence" value="ECO:0007669"/>
    <property type="project" value="UniProtKB-EC"/>
</dbReference>
<dbReference type="Pfam" id="PF00385">
    <property type="entry name" value="Chromo"/>
    <property type="match status" value="1"/>
</dbReference>
<evidence type="ECO:0000256" key="13">
    <source>
        <dbReference type="SAM" id="MobiDB-lite"/>
    </source>
</evidence>
<feature type="binding site" evidence="12">
    <location>
        <position position="285"/>
    </location>
    <ligand>
        <name>Zn(2+)</name>
        <dbReference type="ChEBI" id="CHEBI:29105"/>
        <label>2</label>
    </ligand>
</feature>
<dbReference type="PROSITE" id="PS00598">
    <property type="entry name" value="CHROMO_1"/>
    <property type="match status" value="1"/>
</dbReference>
<dbReference type="EC" id="2.1.1.355" evidence="11"/>
<keyword evidence="5 11" id="KW-0808">Transferase</keyword>
<dbReference type="GO" id="GO:0003743">
    <property type="term" value="F:translation initiation factor activity"/>
    <property type="evidence" value="ECO:0007669"/>
    <property type="project" value="UniProtKB-KW"/>
</dbReference>
<evidence type="ECO:0000256" key="3">
    <source>
        <dbReference type="ARBA" id="ARBA00022454"/>
    </source>
</evidence>
<keyword evidence="8 11" id="KW-0862">Zinc</keyword>
<comment type="subcellular location">
    <subcellularLocation>
        <location evidence="2">Chromosome</location>
    </subcellularLocation>
    <subcellularLocation>
        <location evidence="1 11">Nucleus</location>
    </subcellularLocation>
</comment>
<evidence type="ECO:0000256" key="11">
    <source>
        <dbReference type="PIRNR" id="PIRNR009343"/>
    </source>
</evidence>
<dbReference type="PROSITE" id="PS50280">
    <property type="entry name" value="SET"/>
    <property type="match status" value="1"/>
</dbReference>
<reference evidence="17" key="1">
    <citation type="submission" date="2021-06" db="EMBL/GenBank/DDBJ databases">
        <title>Genome Sequence of Mortierella hyaline Strain SCG-10, a Cold-Adapted, Nitrate-Reducing Fungus Isolated from Soil in Minnesota, USA.</title>
        <authorList>
            <person name="Aldossari N."/>
        </authorList>
    </citation>
    <scope>NUCLEOTIDE SEQUENCE</scope>
    <source>
        <strain evidence="17">SCG-10</strain>
    </source>
</reference>
<dbReference type="PIRSF" id="PIRSF009343">
    <property type="entry name" value="SUV39_SET"/>
    <property type="match status" value="1"/>
</dbReference>
<evidence type="ECO:0000256" key="9">
    <source>
        <dbReference type="ARBA" id="ARBA00022853"/>
    </source>
</evidence>
<dbReference type="AlphaFoldDB" id="A0A9P7XJS2"/>
<organism evidence="17 18">
    <name type="scientific">Linnemannia hyalina</name>
    <dbReference type="NCBI Taxonomy" id="64524"/>
    <lineage>
        <taxon>Eukaryota</taxon>
        <taxon>Fungi</taxon>
        <taxon>Fungi incertae sedis</taxon>
        <taxon>Mucoromycota</taxon>
        <taxon>Mortierellomycotina</taxon>
        <taxon>Mortierellomycetes</taxon>
        <taxon>Mortierellales</taxon>
        <taxon>Mortierellaceae</taxon>
        <taxon>Linnemannia</taxon>
    </lineage>
</organism>
<keyword evidence="10 11" id="KW-0539">Nucleus</keyword>
<evidence type="ECO:0000256" key="6">
    <source>
        <dbReference type="ARBA" id="ARBA00022691"/>
    </source>
</evidence>
<evidence type="ECO:0000256" key="5">
    <source>
        <dbReference type="ARBA" id="ARBA00022679"/>
    </source>
</evidence>
<evidence type="ECO:0000259" key="15">
    <source>
        <dbReference type="PROSITE" id="PS50280"/>
    </source>
</evidence>
<feature type="compositionally biased region" description="Basic residues" evidence="13">
    <location>
        <begin position="145"/>
        <end position="161"/>
    </location>
</feature>
<dbReference type="InterPro" id="IPR011381">
    <property type="entry name" value="H3-K9_MeTrfase_SUV39H1/2-like"/>
</dbReference>
<keyword evidence="9 11" id="KW-0156">Chromatin regulator</keyword>
<feature type="binding site" evidence="12">
    <location>
        <position position="240"/>
    </location>
    <ligand>
        <name>Zn(2+)</name>
        <dbReference type="ChEBI" id="CHEBI:29105"/>
        <label>1</label>
    </ligand>
</feature>
<feature type="binding site" evidence="12">
    <location>
        <position position="238"/>
    </location>
    <ligand>
        <name>Zn(2+)</name>
        <dbReference type="ChEBI" id="CHEBI:29105"/>
        <label>2</label>
    </ligand>
</feature>
<feature type="binding site" evidence="12">
    <location>
        <position position="295"/>
    </location>
    <ligand>
        <name>Zn(2+)</name>
        <dbReference type="ChEBI" id="CHEBI:29105"/>
        <label>3</label>
    </ligand>
</feature>
<evidence type="ECO:0000256" key="7">
    <source>
        <dbReference type="ARBA" id="ARBA00022723"/>
    </source>
</evidence>
<dbReference type="InterPro" id="IPR016197">
    <property type="entry name" value="Chromo-like_dom_sf"/>
</dbReference>
<dbReference type="OrthoDB" id="308383at2759"/>
<evidence type="ECO:0000256" key="4">
    <source>
        <dbReference type="ARBA" id="ARBA00022603"/>
    </source>
</evidence>
<dbReference type="Pfam" id="PF00856">
    <property type="entry name" value="SET"/>
    <property type="match status" value="1"/>
</dbReference>
<dbReference type="GO" id="GO:0005694">
    <property type="term" value="C:chromosome"/>
    <property type="evidence" value="ECO:0007669"/>
    <property type="project" value="UniProtKB-SubCell"/>
</dbReference>
<dbReference type="InterPro" id="IPR000953">
    <property type="entry name" value="Chromo/chromo_shadow_dom"/>
</dbReference>
<evidence type="ECO:0000256" key="2">
    <source>
        <dbReference type="ARBA" id="ARBA00004286"/>
    </source>
</evidence>
<feature type="binding site" evidence="12">
    <location>
        <position position="289"/>
    </location>
    <ligand>
        <name>Zn(2+)</name>
        <dbReference type="ChEBI" id="CHEBI:29105"/>
        <label>2</label>
    </ligand>
</feature>
<dbReference type="GO" id="GO:0005634">
    <property type="term" value="C:nucleus"/>
    <property type="evidence" value="ECO:0007669"/>
    <property type="project" value="UniProtKB-SubCell"/>
</dbReference>
<feature type="binding site" evidence="12">
    <location>
        <position position="473"/>
    </location>
    <ligand>
        <name>Zn(2+)</name>
        <dbReference type="ChEBI" id="CHEBI:29105"/>
        <label>4</label>
    </ligand>
</feature>
<dbReference type="GO" id="GO:0032259">
    <property type="term" value="P:methylation"/>
    <property type="evidence" value="ECO:0007669"/>
    <property type="project" value="UniProtKB-KW"/>
</dbReference>
<evidence type="ECO:0000313" key="18">
    <source>
        <dbReference type="Proteomes" id="UP000707451"/>
    </source>
</evidence>
<dbReference type="SMART" id="SM00468">
    <property type="entry name" value="PreSET"/>
    <property type="match status" value="1"/>
</dbReference>
<feature type="binding site" evidence="12">
    <location>
        <position position="251"/>
    </location>
    <ligand>
        <name>Zn(2+)</name>
        <dbReference type="ChEBI" id="CHEBI:29105"/>
        <label>1</label>
    </ligand>
</feature>
<feature type="binding site" evidence="12">
    <location>
        <position position="468"/>
    </location>
    <ligand>
        <name>Zn(2+)</name>
        <dbReference type="ChEBI" id="CHEBI:29105"/>
        <label>4</label>
    </ligand>
</feature>
<dbReference type="InterPro" id="IPR007728">
    <property type="entry name" value="Pre-SET_dom"/>
</dbReference>
<dbReference type="SMART" id="SM00317">
    <property type="entry name" value="SET"/>
    <property type="match status" value="1"/>
</dbReference>
<feature type="domain" description="Post-SET" evidence="16">
    <location>
        <begin position="462"/>
        <end position="478"/>
    </location>
</feature>
<keyword evidence="17" id="KW-0648">Protein biosynthesis</keyword>
<dbReference type="PROSITE" id="PS50868">
    <property type="entry name" value="POST_SET"/>
    <property type="match status" value="1"/>
</dbReference>
<feature type="binding site" evidence="12">
    <location>
        <position position="393"/>
    </location>
    <ligand>
        <name>Zn(2+)</name>
        <dbReference type="ChEBI" id="CHEBI:29105"/>
        <label>4</label>
    </ligand>
</feature>
<keyword evidence="4 11" id="KW-0489">Methyltransferase</keyword>